<feature type="transmembrane region" description="Helical" evidence="1">
    <location>
        <begin position="45"/>
        <end position="67"/>
    </location>
</feature>
<proteinExistence type="predicted"/>
<evidence type="ECO:0000256" key="1">
    <source>
        <dbReference type="SAM" id="Phobius"/>
    </source>
</evidence>
<dbReference type="OrthoDB" id="4940254at2759"/>
<organism evidence="3">
    <name type="scientific">Hypocrea jecorina (strain QM6a)</name>
    <name type="common">Trichoderma reesei</name>
    <dbReference type="NCBI Taxonomy" id="431241"/>
    <lineage>
        <taxon>Eukaryota</taxon>
        <taxon>Fungi</taxon>
        <taxon>Dikarya</taxon>
        <taxon>Ascomycota</taxon>
        <taxon>Pezizomycotina</taxon>
        <taxon>Sordariomycetes</taxon>
        <taxon>Hypocreomycetidae</taxon>
        <taxon>Hypocreales</taxon>
        <taxon>Hypocreaceae</taxon>
        <taxon>Trichoderma</taxon>
    </lineage>
</organism>
<dbReference type="Proteomes" id="UP000008984">
    <property type="component" value="Unassembled WGS sequence"/>
</dbReference>
<name>G0RSZ8_HYPJQ</name>
<protein>
    <submittedName>
        <fullName evidence="2">Predicted protein</fullName>
    </submittedName>
</protein>
<dbReference type="AlphaFoldDB" id="G0RSZ8"/>
<dbReference type="VEuPathDB" id="FungiDB:TRIREDRAFT_110810"/>
<keyword evidence="3" id="KW-1185">Reference proteome</keyword>
<evidence type="ECO:0000313" key="2">
    <source>
        <dbReference type="EMBL" id="EGR45695.1"/>
    </source>
</evidence>
<dbReference type="GeneID" id="18482192"/>
<feature type="transmembrane region" description="Helical" evidence="1">
    <location>
        <begin position="126"/>
        <end position="145"/>
    </location>
</feature>
<dbReference type="eggNOG" id="ENOG502RPPJ">
    <property type="taxonomic scope" value="Eukaryota"/>
</dbReference>
<feature type="transmembrane region" description="Helical" evidence="1">
    <location>
        <begin position="189"/>
        <end position="216"/>
    </location>
</feature>
<dbReference type="HOGENOM" id="CLU_103846_0_0_1"/>
<keyword evidence="1" id="KW-0812">Transmembrane</keyword>
<keyword evidence="1" id="KW-1133">Transmembrane helix</keyword>
<feature type="transmembrane region" description="Helical" evidence="1">
    <location>
        <begin position="20"/>
        <end position="39"/>
    </location>
</feature>
<accession>G0RSZ8</accession>
<gene>
    <name evidence="2" type="ORF">TRIREDRAFT_110810</name>
</gene>
<dbReference type="EMBL" id="GL985077">
    <property type="protein sequence ID" value="EGR45695.1"/>
    <property type="molecule type" value="Genomic_DNA"/>
</dbReference>
<dbReference type="KEGG" id="tre:TRIREDRAFT_110810"/>
<keyword evidence="1" id="KW-0472">Membrane</keyword>
<sequence length="233" mass="25719">MTRSCCPSFYGIVQIVARTAAWMTSVTTLVILAFIINQWPDKGGAIAAGLVGVSLSLYFSLLTSLLYSYTHDDPGRVFLHWSSPKPKPDLMLCPQSAIAILNDSWIVVANIDRALGFQQLSPARALLHDLFSLAVSLGGIVMIIFSRYSDAADGFAALDSDSAPQVTAAAGQTDVISREGFSQVRMMAIAVWLLTAVVVWRFIFIIWGGFECLYEFRLIHARPRRRQQDMVQV</sequence>
<reference evidence="2 3" key="1">
    <citation type="journal article" date="2008" name="Nat. Biotechnol.">
        <title>Genome sequencing and analysis of the biomass-degrading fungus Trichoderma reesei (syn. Hypocrea jecorina).</title>
        <authorList>
            <person name="Martinez D."/>
            <person name="Berka R.M."/>
            <person name="Henrissat B."/>
            <person name="Saloheimo M."/>
            <person name="Arvas M."/>
            <person name="Baker S.E."/>
            <person name="Chapman J."/>
            <person name="Chertkov O."/>
            <person name="Coutinho P.M."/>
            <person name="Cullen D."/>
            <person name="Danchin E.G."/>
            <person name="Grigoriev I.V."/>
            <person name="Harris P."/>
            <person name="Jackson M."/>
            <person name="Kubicek C.P."/>
            <person name="Han C.S."/>
            <person name="Ho I."/>
            <person name="Larrondo L.F."/>
            <person name="de Leon A.L."/>
            <person name="Magnuson J.K."/>
            <person name="Merino S."/>
            <person name="Misra M."/>
            <person name="Nelson B."/>
            <person name="Putnam N."/>
            <person name="Robbertse B."/>
            <person name="Salamov A.A."/>
            <person name="Schmoll M."/>
            <person name="Terry A."/>
            <person name="Thayer N."/>
            <person name="Westerholm-Parvinen A."/>
            <person name="Schoch C.L."/>
            <person name="Yao J."/>
            <person name="Barabote R."/>
            <person name="Nelson M.A."/>
            <person name="Detter C."/>
            <person name="Bruce D."/>
            <person name="Kuske C.R."/>
            <person name="Xie G."/>
            <person name="Richardson P."/>
            <person name="Rokhsar D.S."/>
            <person name="Lucas S.M."/>
            <person name="Rubin E.M."/>
            <person name="Dunn-Coleman N."/>
            <person name="Ward M."/>
            <person name="Brettin T.S."/>
        </authorList>
    </citation>
    <scope>NUCLEOTIDE SEQUENCE [LARGE SCALE GENOMIC DNA]</scope>
    <source>
        <strain evidence="2 3">QM6a</strain>
    </source>
</reference>
<dbReference type="RefSeq" id="XP_006968324.1">
    <property type="nucleotide sequence ID" value="XM_006968262.1"/>
</dbReference>
<evidence type="ECO:0000313" key="3">
    <source>
        <dbReference type="Proteomes" id="UP000008984"/>
    </source>
</evidence>